<dbReference type="EMBL" id="QKZU01000009">
    <property type="protein sequence ID" value="PZX55404.1"/>
    <property type="molecule type" value="Genomic_DNA"/>
</dbReference>
<sequence>MQNSLLERPLSYICLTNINLKPSDNHYLLCAALVFLAVLPKLLPT</sequence>
<gene>
    <name evidence="1" type="ORF">LV84_02542</name>
</gene>
<name>A0A2W7R4I7_9BACT</name>
<evidence type="ECO:0000313" key="1">
    <source>
        <dbReference type="EMBL" id="PZX55404.1"/>
    </source>
</evidence>
<comment type="caution">
    <text evidence="1">The sequence shown here is derived from an EMBL/GenBank/DDBJ whole genome shotgun (WGS) entry which is preliminary data.</text>
</comment>
<accession>A0A2W7R4I7</accession>
<proteinExistence type="predicted"/>
<evidence type="ECO:0000313" key="2">
    <source>
        <dbReference type="Proteomes" id="UP000249115"/>
    </source>
</evidence>
<protein>
    <submittedName>
        <fullName evidence="1">Uncharacterized protein</fullName>
    </submittedName>
</protein>
<dbReference type="Proteomes" id="UP000249115">
    <property type="component" value="Unassembled WGS sequence"/>
</dbReference>
<reference evidence="1 2" key="1">
    <citation type="submission" date="2018-06" db="EMBL/GenBank/DDBJ databases">
        <title>Genomic Encyclopedia of Archaeal and Bacterial Type Strains, Phase II (KMG-II): from individual species to whole genera.</title>
        <authorList>
            <person name="Goeker M."/>
        </authorList>
    </citation>
    <scope>NUCLEOTIDE SEQUENCE [LARGE SCALE GENOMIC DNA]</scope>
    <source>
        <strain evidence="1 2">DSM 22686</strain>
    </source>
</reference>
<organism evidence="1 2">
    <name type="scientific">Algoriphagus ratkowskyi</name>
    <dbReference type="NCBI Taxonomy" id="57028"/>
    <lineage>
        <taxon>Bacteria</taxon>
        <taxon>Pseudomonadati</taxon>
        <taxon>Bacteroidota</taxon>
        <taxon>Cytophagia</taxon>
        <taxon>Cytophagales</taxon>
        <taxon>Cyclobacteriaceae</taxon>
        <taxon>Algoriphagus</taxon>
    </lineage>
</organism>
<dbReference type="AlphaFoldDB" id="A0A2W7R4I7"/>